<dbReference type="GO" id="GO:0008233">
    <property type="term" value="F:peptidase activity"/>
    <property type="evidence" value="ECO:0007669"/>
    <property type="project" value="UniProtKB-KW"/>
</dbReference>
<dbReference type="InterPro" id="IPR017540">
    <property type="entry name" value="Exosortase-1"/>
</dbReference>
<gene>
    <name evidence="9" type="ordered locus">PB2503_13079</name>
</gene>
<dbReference type="Pfam" id="PF09721">
    <property type="entry name" value="Exosortase_EpsH"/>
    <property type="match status" value="1"/>
</dbReference>
<evidence type="ECO:0000256" key="1">
    <source>
        <dbReference type="ARBA" id="ARBA00004651"/>
    </source>
</evidence>
<proteinExistence type="predicted"/>
<dbReference type="InterPro" id="IPR026392">
    <property type="entry name" value="Exo/Archaeosortase_dom"/>
</dbReference>
<dbReference type="NCBIfam" id="TIGR04178">
    <property type="entry name" value="exo_archaeo"/>
    <property type="match status" value="1"/>
</dbReference>
<dbReference type="HOGENOM" id="CLU_941641_0_0_5"/>
<dbReference type="GO" id="GO:0005886">
    <property type="term" value="C:plasma membrane"/>
    <property type="evidence" value="ECO:0007669"/>
    <property type="project" value="UniProtKB-SubCell"/>
</dbReference>
<accession>E0TGP4</accession>
<keyword evidence="10" id="KW-1185">Reference proteome</keyword>
<dbReference type="NCBIfam" id="TIGR02602">
    <property type="entry name" value="8TM_EpsH"/>
    <property type="match status" value="1"/>
</dbReference>
<dbReference type="Proteomes" id="UP000001302">
    <property type="component" value="Chromosome"/>
</dbReference>
<keyword evidence="2" id="KW-1003">Cell membrane</keyword>
<dbReference type="OrthoDB" id="9797363at2"/>
<dbReference type="GO" id="GO:0006508">
    <property type="term" value="P:proteolysis"/>
    <property type="evidence" value="ECO:0007669"/>
    <property type="project" value="UniProtKB-KW"/>
</dbReference>
<dbReference type="EMBL" id="CP002156">
    <property type="protein sequence ID" value="ADM10653.1"/>
    <property type="molecule type" value="Genomic_DNA"/>
</dbReference>
<evidence type="ECO:0000313" key="9">
    <source>
        <dbReference type="EMBL" id="ADM10653.1"/>
    </source>
</evidence>
<organism evidence="9 10">
    <name type="scientific">Parvularcula bermudensis (strain ATCC BAA-594 / HTCC2503 / KCTC 12087)</name>
    <dbReference type="NCBI Taxonomy" id="314260"/>
    <lineage>
        <taxon>Bacteria</taxon>
        <taxon>Pseudomonadati</taxon>
        <taxon>Pseudomonadota</taxon>
        <taxon>Alphaproteobacteria</taxon>
        <taxon>Parvularculales</taxon>
        <taxon>Parvularculaceae</taxon>
        <taxon>Parvularcula</taxon>
    </lineage>
</organism>
<feature type="transmembrane region" description="Helical" evidence="8">
    <location>
        <begin position="266"/>
        <end position="290"/>
    </location>
</feature>
<feature type="transmembrane region" description="Helical" evidence="8">
    <location>
        <begin position="166"/>
        <end position="186"/>
    </location>
</feature>
<dbReference type="InterPro" id="IPR019127">
    <property type="entry name" value="Exosortase"/>
</dbReference>
<evidence type="ECO:0000256" key="5">
    <source>
        <dbReference type="ARBA" id="ARBA00022801"/>
    </source>
</evidence>
<keyword evidence="5" id="KW-0378">Hydrolase</keyword>
<dbReference type="NCBIfam" id="TIGR03109">
    <property type="entry name" value="exosort_XrtA"/>
    <property type="match status" value="1"/>
</dbReference>
<name>E0TGP4_PARBH</name>
<dbReference type="InterPro" id="IPR013426">
    <property type="entry name" value="EpsH-like"/>
</dbReference>
<keyword evidence="3" id="KW-0645">Protease</keyword>
<dbReference type="AlphaFoldDB" id="E0TGP4"/>
<feature type="transmembrane region" description="Helical" evidence="8">
    <location>
        <begin position="28"/>
        <end position="46"/>
    </location>
</feature>
<evidence type="ECO:0000256" key="4">
    <source>
        <dbReference type="ARBA" id="ARBA00022692"/>
    </source>
</evidence>
<evidence type="ECO:0000256" key="7">
    <source>
        <dbReference type="ARBA" id="ARBA00023136"/>
    </source>
</evidence>
<dbReference type="RefSeq" id="WP_013301627.1">
    <property type="nucleotide sequence ID" value="NC_014414.1"/>
</dbReference>
<feature type="transmembrane region" description="Helical" evidence="8">
    <location>
        <begin position="233"/>
        <end position="254"/>
    </location>
</feature>
<evidence type="ECO:0000256" key="3">
    <source>
        <dbReference type="ARBA" id="ARBA00022670"/>
    </source>
</evidence>
<evidence type="ECO:0008006" key="11">
    <source>
        <dbReference type="Google" id="ProtNLM"/>
    </source>
</evidence>
<evidence type="ECO:0000256" key="6">
    <source>
        <dbReference type="ARBA" id="ARBA00022989"/>
    </source>
</evidence>
<dbReference type="eggNOG" id="COG1269">
    <property type="taxonomic scope" value="Bacteria"/>
</dbReference>
<dbReference type="KEGG" id="pbr:PB2503_13079"/>
<feature type="transmembrane region" description="Helical" evidence="8">
    <location>
        <begin position="83"/>
        <end position="102"/>
    </location>
</feature>
<reference evidence="9 10" key="2">
    <citation type="journal article" date="2011" name="J. Bacteriol.">
        <title>Complete genome sequence of strain HTCC2503T of Parvularcula bermudensis, the type species of the order "Parvularculales" in the class Alphaproteobacteria.</title>
        <authorList>
            <person name="Oh H.M."/>
            <person name="Kang I."/>
            <person name="Vergin K.L."/>
            <person name="Kang D."/>
            <person name="Rhee K.H."/>
            <person name="Giovannoni S.J."/>
            <person name="Cho J.C."/>
        </authorList>
    </citation>
    <scope>NUCLEOTIDE SEQUENCE [LARGE SCALE GENOMIC DNA]</scope>
    <source>
        <strain evidence="10">ATCC BAA-594 / HTCC2503 / KCTC 12087</strain>
    </source>
</reference>
<evidence type="ECO:0000256" key="2">
    <source>
        <dbReference type="ARBA" id="ARBA00022475"/>
    </source>
</evidence>
<evidence type="ECO:0000313" key="10">
    <source>
        <dbReference type="Proteomes" id="UP000001302"/>
    </source>
</evidence>
<dbReference type="STRING" id="314260.PB2503_13079"/>
<evidence type="ECO:0000256" key="8">
    <source>
        <dbReference type="SAM" id="Phobius"/>
    </source>
</evidence>
<keyword evidence="6 8" id="KW-1133">Transmembrane helix</keyword>
<feature type="transmembrane region" description="Helical" evidence="8">
    <location>
        <begin position="53"/>
        <end position="71"/>
    </location>
</feature>
<reference evidence="10" key="1">
    <citation type="submission" date="2010-08" db="EMBL/GenBank/DDBJ databases">
        <title>Genome sequence of Parvularcula bermudensis HTCC2503.</title>
        <authorList>
            <person name="Kang D.-M."/>
            <person name="Oh H.-M."/>
            <person name="Cho J.-C."/>
        </authorList>
    </citation>
    <scope>NUCLEOTIDE SEQUENCE [LARGE SCALE GENOMIC DNA]</scope>
    <source>
        <strain evidence="10">ATCC BAA-594 / HTCC2503 / KCTC 12087</strain>
    </source>
</reference>
<keyword evidence="4 8" id="KW-0812">Transmembrane</keyword>
<keyword evidence="7 8" id="KW-0472">Membrane</keyword>
<protein>
    <recommendedName>
        <fullName evidence="11">Eight transmembrane protein EpsH</fullName>
    </recommendedName>
</protein>
<comment type="subcellular location">
    <subcellularLocation>
        <location evidence="1">Cell membrane</location>
        <topology evidence="1">Multi-pass membrane protein</topology>
    </subcellularLocation>
</comment>
<feature type="transmembrane region" description="Helical" evidence="8">
    <location>
        <begin position="193"/>
        <end position="213"/>
    </location>
</feature>
<sequence length="293" mass="30874">MIGLAGLLILLRPGFVHMVGVWLSSPTYHHGALVPFASLAIIADGWRREEVFAPYPPALLAIAVAAALYAGGNMMDVALGQHLAIALGLASLAALFLGRSFAIRHRFALGLLVMMVPVGEELVPTLQTVTAFGIMAGLSALDIPAIREGLLIRTGAGDFLVAEACAGLRFLMATIVTGSILARYVFKDVRRQIGFLFLCLFIPVLANILRATATVAVASWTDMTVAAGLDHMIYGWGFFFVILATLVGLGLVLAEEGAPSPPDPPIVPAAAGVGRVIWISTAALALMFFARIV</sequence>